<accession>A0A7U3VP50</accession>
<gene>
    <name evidence="1" type="ORF">RVR_4489</name>
</gene>
<name>A0A7U3VP50_9ACTN</name>
<dbReference type="AlphaFoldDB" id="A0A7U3VP50"/>
<evidence type="ECO:0000313" key="1">
    <source>
        <dbReference type="EMBL" id="BBA98345.1"/>
    </source>
</evidence>
<proteinExistence type="predicted"/>
<reference evidence="1 2" key="1">
    <citation type="journal article" date="2010" name="J. Bacteriol.">
        <title>Biochemical characterization of a novel indole prenyltransferase from Streptomyces sp. SN-593.</title>
        <authorList>
            <person name="Takahashi S."/>
            <person name="Takagi H."/>
            <person name="Toyoda A."/>
            <person name="Uramoto M."/>
            <person name="Nogawa T."/>
            <person name="Ueki M."/>
            <person name="Sakaki Y."/>
            <person name="Osada H."/>
        </authorList>
    </citation>
    <scope>NUCLEOTIDE SEQUENCE [LARGE SCALE GENOMIC DNA]</scope>
    <source>
        <strain evidence="1 2">SN-593</strain>
    </source>
</reference>
<dbReference type="KEGG" id="arev:RVR_4489"/>
<reference evidence="1 2" key="2">
    <citation type="journal article" date="2011" name="J. Antibiot.">
        <title>Furaquinocins I and J: novel polyketide isoprenoid hybrid compounds from Streptomyces reveromyceticus SN-593.</title>
        <authorList>
            <person name="Panthee S."/>
            <person name="Takahashi S."/>
            <person name="Takagi H."/>
            <person name="Nogawa T."/>
            <person name="Oowada E."/>
            <person name="Uramoto M."/>
            <person name="Osada H."/>
        </authorList>
    </citation>
    <scope>NUCLEOTIDE SEQUENCE [LARGE SCALE GENOMIC DNA]</scope>
    <source>
        <strain evidence="1 2">SN-593</strain>
    </source>
</reference>
<reference evidence="1 2" key="3">
    <citation type="journal article" date="2011" name="Nat. Chem. Biol.">
        <title>Reveromycin A biosynthesis uses RevG and RevJ for stereospecific spiroacetal formation.</title>
        <authorList>
            <person name="Takahashi S."/>
            <person name="Toyoda A."/>
            <person name="Sekiyama Y."/>
            <person name="Takagi H."/>
            <person name="Nogawa T."/>
            <person name="Uramoto M."/>
            <person name="Suzuki R."/>
            <person name="Koshino H."/>
            <person name="Kumano T."/>
            <person name="Panthee S."/>
            <person name="Dairi T."/>
            <person name="Ishikawa J."/>
            <person name="Ikeda H."/>
            <person name="Sakaki Y."/>
            <person name="Osada H."/>
        </authorList>
    </citation>
    <scope>NUCLEOTIDE SEQUENCE [LARGE SCALE GENOMIC DNA]</scope>
    <source>
        <strain evidence="1 2">SN-593</strain>
    </source>
</reference>
<organism evidence="1 2">
    <name type="scientific">Actinacidiphila reveromycinica</name>
    <dbReference type="NCBI Taxonomy" id="659352"/>
    <lineage>
        <taxon>Bacteria</taxon>
        <taxon>Bacillati</taxon>
        <taxon>Actinomycetota</taxon>
        <taxon>Actinomycetes</taxon>
        <taxon>Kitasatosporales</taxon>
        <taxon>Streptomycetaceae</taxon>
        <taxon>Actinacidiphila</taxon>
    </lineage>
</organism>
<reference evidence="1 2" key="4">
    <citation type="journal article" date="2020" name="Sci. Rep.">
        <title>beta-carboline chemical signals induce reveromycin production through a LuxR family regulator in Streptomyces sp. SN-593.</title>
        <authorList>
            <person name="Panthee S."/>
            <person name="Kito N."/>
            <person name="Hayashi T."/>
            <person name="Shimizu T."/>
            <person name="Ishikawa J."/>
            <person name="Hamamoto H."/>
            <person name="Osada H."/>
            <person name="Takahashi S."/>
        </authorList>
    </citation>
    <scope>NUCLEOTIDE SEQUENCE [LARGE SCALE GENOMIC DNA]</scope>
    <source>
        <strain evidence="1 2">SN-593</strain>
    </source>
</reference>
<dbReference type="Proteomes" id="UP000595703">
    <property type="component" value="Chromosome"/>
</dbReference>
<sequence length="77" mass="8386">MSRPPGTAASHRPWTAFVLHAATPEASWCAVCKAWTCLTVGLLLLTPDGISTVGTRTWCEICDDTDHPLPPRRIDRG</sequence>
<protein>
    <submittedName>
        <fullName evidence="1">Uncharacterized protein</fullName>
    </submittedName>
</protein>
<evidence type="ECO:0000313" key="2">
    <source>
        <dbReference type="Proteomes" id="UP000595703"/>
    </source>
</evidence>
<dbReference type="RefSeq" id="WP_202234507.1">
    <property type="nucleotide sequence ID" value="NZ_AP018365.1"/>
</dbReference>
<keyword evidence="2" id="KW-1185">Reference proteome</keyword>
<dbReference type="EMBL" id="AP018365">
    <property type="protein sequence ID" value="BBA98345.1"/>
    <property type="molecule type" value="Genomic_DNA"/>
</dbReference>